<evidence type="ECO:0000313" key="3">
    <source>
        <dbReference type="Proteomes" id="UP000724148"/>
    </source>
</evidence>
<evidence type="ECO:0000313" key="2">
    <source>
        <dbReference type="EMBL" id="MBI2097240.1"/>
    </source>
</evidence>
<protein>
    <submittedName>
        <fullName evidence="2">Uncharacterized protein</fullName>
    </submittedName>
</protein>
<reference evidence="2" key="1">
    <citation type="submission" date="2020-07" db="EMBL/GenBank/DDBJ databases">
        <title>Huge and variable diversity of episymbiotic CPR bacteria and DPANN archaea in groundwater ecosystems.</title>
        <authorList>
            <person name="He C.Y."/>
            <person name="Keren R."/>
            <person name="Whittaker M."/>
            <person name="Farag I.F."/>
            <person name="Doudna J."/>
            <person name="Cate J.H.D."/>
            <person name="Banfield J.F."/>
        </authorList>
    </citation>
    <scope>NUCLEOTIDE SEQUENCE</scope>
    <source>
        <strain evidence="2">NC_groundwater_193_Ag_S-0.1um_51_7</strain>
    </source>
</reference>
<dbReference type="EMBL" id="JACOZA010000093">
    <property type="protein sequence ID" value="MBI2097240.1"/>
    <property type="molecule type" value="Genomic_DNA"/>
</dbReference>
<feature type="region of interest" description="Disordered" evidence="1">
    <location>
        <begin position="1"/>
        <end position="152"/>
    </location>
</feature>
<evidence type="ECO:0000256" key="1">
    <source>
        <dbReference type="SAM" id="MobiDB-lite"/>
    </source>
</evidence>
<feature type="compositionally biased region" description="Acidic residues" evidence="1">
    <location>
        <begin position="64"/>
        <end position="81"/>
    </location>
</feature>
<sequence length="152" mass="17107">MEKPESEFGHHEDGLTNLAEIAEEEARVGATNKRGPGRPVTVPETIPSDEPDPLQRLITKEEKDNDEDEQDMAGPDKDEENEPNHLKGKDEPLPLDERLLKPVSESTIVHGGRSLTPQRMEKSETHHGRRGSQKPREKDISRGTIRSKRPLI</sequence>
<dbReference type="AlphaFoldDB" id="A0A931WPR0"/>
<feature type="compositionally biased region" description="Basic and acidic residues" evidence="1">
    <location>
        <begin position="82"/>
        <end position="100"/>
    </location>
</feature>
<accession>A0A931WPR0</accession>
<organism evidence="2 3">
    <name type="scientific">Candidatus Sungiibacteriota bacterium</name>
    <dbReference type="NCBI Taxonomy" id="2750080"/>
    <lineage>
        <taxon>Bacteria</taxon>
        <taxon>Candidatus Sungiibacteriota</taxon>
    </lineage>
</organism>
<name>A0A931WPR0_9BACT</name>
<comment type="caution">
    <text evidence="2">The sequence shown here is derived from an EMBL/GenBank/DDBJ whole genome shotgun (WGS) entry which is preliminary data.</text>
</comment>
<dbReference type="Proteomes" id="UP000724148">
    <property type="component" value="Unassembled WGS sequence"/>
</dbReference>
<proteinExistence type="predicted"/>
<feature type="compositionally biased region" description="Basic and acidic residues" evidence="1">
    <location>
        <begin position="1"/>
        <end position="14"/>
    </location>
</feature>
<gene>
    <name evidence="2" type="ORF">HYT40_03810</name>
</gene>